<keyword evidence="3" id="KW-1185">Reference proteome</keyword>
<sequence length="302" mass="34363">MSSSDQLHINHWDNFFDDELHQRLYPTWWDAGTANHWRHRRFMEPLLDVLQTRDDTWLTVGDGSGHDSWILLNDGFQDVLTTDIGAGTLRRSLAEGHIRKYAQANAEDLKFADGQFDGVLCKEAFHHMRRPYLGLYEMLRVARRAVVLIEPQDQWADFPTRVGAARPSYERVGNYVYSMSVREVQKIALGLNLPGYAVKNLQDVYIGGCEFARADPADPLFARMTQAVAELQARCEQHQEKWNYLLTIFFKDPALLADATLQERLQALGWKVERTDTNPHLQPVQAAGMPEAAPSGALRLAA</sequence>
<reference evidence="2" key="1">
    <citation type="submission" date="2022-04" db="EMBL/GenBank/DDBJ databases">
        <title>Whole genome sequence of Sphaerotilus sp. FB-5.</title>
        <authorList>
            <person name="Takeda M."/>
            <person name="Narihara S."/>
            <person name="Akimoto M."/>
            <person name="Akimoto R."/>
            <person name="Nishiyashiki S."/>
            <person name="Murakami T."/>
        </authorList>
    </citation>
    <scope>NUCLEOTIDE SEQUENCE</scope>
    <source>
        <strain evidence="2">FB-5</strain>
    </source>
</reference>
<evidence type="ECO:0000313" key="3">
    <source>
        <dbReference type="Proteomes" id="UP001057498"/>
    </source>
</evidence>
<dbReference type="InterPro" id="IPR029063">
    <property type="entry name" value="SAM-dependent_MTases_sf"/>
</dbReference>
<dbReference type="EMBL" id="AP025730">
    <property type="protein sequence ID" value="BDI06145.1"/>
    <property type="molecule type" value="Genomic_DNA"/>
</dbReference>
<protein>
    <recommendedName>
        <fullName evidence="1">Methyltransferase type 11 domain-containing protein</fullName>
    </recommendedName>
</protein>
<gene>
    <name evidence="2" type="ORF">CATMQ487_31150</name>
</gene>
<dbReference type="RefSeq" id="WP_251969455.1">
    <property type="nucleotide sequence ID" value="NZ_AP025730.1"/>
</dbReference>
<proteinExistence type="predicted"/>
<accession>A0ABN6PQK1</accession>
<feature type="domain" description="Methyltransferase type 11" evidence="1">
    <location>
        <begin position="58"/>
        <end position="144"/>
    </location>
</feature>
<dbReference type="Pfam" id="PF08241">
    <property type="entry name" value="Methyltransf_11"/>
    <property type="match status" value="1"/>
</dbReference>
<evidence type="ECO:0000259" key="1">
    <source>
        <dbReference type="Pfam" id="PF08241"/>
    </source>
</evidence>
<name>A0ABN6PQK1_9BURK</name>
<organism evidence="2 3">
    <name type="scientific">Sphaerotilus microaerophilus</name>
    <dbReference type="NCBI Taxonomy" id="2914710"/>
    <lineage>
        <taxon>Bacteria</taxon>
        <taxon>Pseudomonadati</taxon>
        <taxon>Pseudomonadota</taxon>
        <taxon>Betaproteobacteria</taxon>
        <taxon>Burkholderiales</taxon>
        <taxon>Sphaerotilaceae</taxon>
        <taxon>Sphaerotilus</taxon>
    </lineage>
</organism>
<dbReference type="InterPro" id="IPR013216">
    <property type="entry name" value="Methyltransf_11"/>
</dbReference>
<evidence type="ECO:0000313" key="2">
    <source>
        <dbReference type="EMBL" id="BDI06145.1"/>
    </source>
</evidence>
<dbReference type="Proteomes" id="UP001057498">
    <property type="component" value="Chromosome"/>
</dbReference>
<dbReference type="Gene3D" id="3.40.50.150">
    <property type="entry name" value="Vaccinia Virus protein VP39"/>
    <property type="match status" value="1"/>
</dbReference>
<dbReference type="SUPFAM" id="SSF53335">
    <property type="entry name" value="S-adenosyl-L-methionine-dependent methyltransferases"/>
    <property type="match status" value="1"/>
</dbReference>